<evidence type="ECO:0000313" key="2">
    <source>
        <dbReference type="Proteomes" id="UP000436088"/>
    </source>
</evidence>
<dbReference type="AlphaFoldDB" id="A0A6A3A5C6"/>
<reference evidence="1" key="1">
    <citation type="submission" date="2019-09" db="EMBL/GenBank/DDBJ databases">
        <title>Draft genome information of white flower Hibiscus syriacus.</title>
        <authorList>
            <person name="Kim Y.-M."/>
        </authorList>
    </citation>
    <scope>NUCLEOTIDE SEQUENCE [LARGE SCALE GENOMIC DNA]</scope>
    <source>
        <strain evidence="1">YM2019G1</strain>
    </source>
</reference>
<accession>A0A6A3A5C6</accession>
<protein>
    <submittedName>
        <fullName evidence="1">Uncharacterized protein</fullName>
    </submittedName>
</protein>
<keyword evidence="2" id="KW-1185">Reference proteome</keyword>
<proteinExistence type="predicted"/>
<sequence>MKKMKGVAASVEYSRHTMYEDQRARFKHQSLMQDFQDLHKETVAMRNKLQMLKERKSTPVGRSPVFQKETQILDAEPIFKHTGETILAPPRNKVIEKGKTYSEKKEVYFAKFFTSFDLNQKETFYSEKDAVARSMAPVFDLNQISTEDEELQTNVNSTRIEELKRSSFRIRNDEQHNDIKLYTLLEHRNGPRRVGK</sequence>
<evidence type="ECO:0000313" key="1">
    <source>
        <dbReference type="EMBL" id="KAE8698445.1"/>
    </source>
</evidence>
<dbReference type="Proteomes" id="UP000436088">
    <property type="component" value="Unassembled WGS sequence"/>
</dbReference>
<dbReference type="PANTHER" id="PTHR34807:SF3">
    <property type="entry name" value="OS08G0270800 PROTEIN"/>
    <property type="match status" value="1"/>
</dbReference>
<gene>
    <name evidence="1" type="ORF">F3Y22_tig00110597pilonHSYRG00218</name>
</gene>
<dbReference type="EMBL" id="VEPZ02001044">
    <property type="protein sequence ID" value="KAE8698445.1"/>
    <property type="molecule type" value="Genomic_DNA"/>
</dbReference>
<organism evidence="1 2">
    <name type="scientific">Hibiscus syriacus</name>
    <name type="common">Rose of Sharon</name>
    <dbReference type="NCBI Taxonomy" id="106335"/>
    <lineage>
        <taxon>Eukaryota</taxon>
        <taxon>Viridiplantae</taxon>
        <taxon>Streptophyta</taxon>
        <taxon>Embryophyta</taxon>
        <taxon>Tracheophyta</taxon>
        <taxon>Spermatophyta</taxon>
        <taxon>Magnoliopsida</taxon>
        <taxon>eudicotyledons</taxon>
        <taxon>Gunneridae</taxon>
        <taxon>Pentapetalae</taxon>
        <taxon>rosids</taxon>
        <taxon>malvids</taxon>
        <taxon>Malvales</taxon>
        <taxon>Malvaceae</taxon>
        <taxon>Malvoideae</taxon>
        <taxon>Hibiscus</taxon>
    </lineage>
</organism>
<name>A0A6A3A5C6_HIBSY</name>
<dbReference type="PANTHER" id="PTHR34807">
    <property type="entry name" value="OS08G0270800 PROTEIN"/>
    <property type="match status" value="1"/>
</dbReference>
<comment type="caution">
    <text evidence="1">The sequence shown here is derived from an EMBL/GenBank/DDBJ whole genome shotgun (WGS) entry which is preliminary data.</text>
</comment>